<accession>A0A841T1F8</accession>
<sequence>MSIENYVGRRVEVIYLNSKGRLNRRVVSVLTVTKKSVYVFDWGKQAYRTLSLQLVLAIMPDASAS</sequence>
<evidence type="ECO:0008006" key="3">
    <source>
        <dbReference type="Google" id="ProtNLM"/>
    </source>
</evidence>
<dbReference type="Proteomes" id="UP000535838">
    <property type="component" value="Unassembled WGS sequence"/>
</dbReference>
<name>A0A841T1F8_9BACL</name>
<reference evidence="1 2" key="1">
    <citation type="submission" date="2020-08" db="EMBL/GenBank/DDBJ databases">
        <title>Cohnella phylogeny.</title>
        <authorList>
            <person name="Dunlap C."/>
        </authorList>
    </citation>
    <scope>NUCLEOTIDE SEQUENCE [LARGE SCALE GENOMIC DNA]</scope>
    <source>
        <strain evidence="1 2">DSM 25241</strain>
    </source>
</reference>
<dbReference type="AlphaFoldDB" id="A0A841T1F8"/>
<dbReference type="RefSeq" id="WP_185121894.1">
    <property type="nucleotide sequence ID" value="NZ_JACJVQ010000019.1"/>
</dbReference>
<protein>
    <recommendedName>
        <fullName evidence="3">WYL domain-containing protein</fullName>
    </recommendedName>
</protein>
<evidence type="ECO:0000313" key="1">
    <source>
        <dbReference type="EMBL" id="MBB6636686.1"/>
    </source>
</evidence>
<keyword evidence="2" id="KW-1185">Reference proteome</keyword>
<organism evidence="1 2">
    <name type="scientific">Cohnella thailandensis</name>
    <dbReference type="NCBI Taxonomy" id="557557"/>
    <lineage>
        <taxon>Bacteria</taxon>
        <taxon>Bacillati</taxon>
        <taxon>Bacillota</taxon>
        <taxon>Bacilli</taxon>
        <taxon>Bacillales</taxon>
        <taxon>Paenibacillaceae</taxon>
        <taxon>Cohnella</taxon>
    </lineage>
</organism>
<proteinExistence type="predicted"/>
<dbReference type="EMBL" id="JACJVQ010000019">
    <property type="protein sequence ID" value="MBB6636686.1"/>
    <property type="molecule type" value="Genomic_DNA"/>
</dbReference>
<comment type="caution">
    <text evidence="1">The sequence shown here is derived from an EMBL/GenBank/DDBJ whole genome shotgun (WGS) entry which is preliminary data.</text>
</comment>
<evidence type="ECO:0000313" key="2">
    <source>
        <dbReference type="Proteomes" id="UP000535838"/>
    </source>
</evidence>
<gene>
    <name evidence="1" type="ORF">H7B67_21385</name>
</gene>